<evidence type="ECO:0000313" key="8">
    <source>
        <dbReference type="EMBL" id="SNS58449.1"/>
    </source>
</evidence>
<dbReference type="FunFam" id="3.30.420.10:FF:000045">
    <property type="entry name" value="3'-5' exonuclease DinG"/>
    <property type="match status" value="1"/>
</dbReference>
<dbReference type="SMART" id="SM00479">
    <property type="entry name" value="EXOIII"/>
    <property type="match status" value="1"/>
</dbReference>
<proteinExistence type="predicted"/>
<evidence type="ECO:0000256" key="4">
    <source>
        <dbReference type="ARBA" id="ARBA00049244"/>
    </source>
</evidence>
<comment type="function">
    <text evidence="2">DNA polymerase III is a complex, multichain enzyme responsible for most of the replicative synthesis in bacteria. The epsilon subunit contain the editing function and is a proofreading 3'-5' exonuclease.</text>
</comment>
<dbReference type="CDD" id="cd00130">
    <property type="entry name" value="PAS"/>
    <property type="match status" value="1"/>
</dbReference>
<dbReference type="InterPro" id="IPR035965">
    <property type="entry name" value="PAS-like_dom_sf"/>
</dbReference>
<evidence type="ECO:0000259" key="7">
    <source>
        <dbReference type="SMART" id="SM00479"/>
    </source>
</evidence>
<sequence length="709" mass="76385">MHDWLATRLSLRLRVFLFFALLAVGGIGAVILGEILGYRRVEESGIKAGFIFAGLVAGFGILGLVAWIWILFDEHVAKAIQKLAGGMRARAHAEIAEELDEEPARYLGDLAPAAKAITGTLTETKNALAEAVERETTRLAVENARLQALLADVPAGVVLCSSDHQIVFYNAHAQELLSGEVSAGLDRSILDYLRPAPLRNAFARLMQSEDADAACNVLCASSQSGEVMAGRMRLVKLPQRGAEAPGYVLTLRDVTADLALHAEREALLEDVFDKVRRPAANLQTVLDAGEAEAAEGGRAALLSEVSALTHAITDLGTRYDRARGGWWPMDEIRASELVDSVVARAALDGIRLTGEAERLILRCDAFQLVALLGHLCERLVSVIRASALSLRISEDSNGGALITLGWKGSLLQVGLLDGWLDVALEVGLANVTGRTVLSAHATEAWPEAGAVGRNLIRLPLPEAWPVSAQPATVRRSAVYDFDLMDREPSGELAQTPLRELTCVVFDTETTGLLPSSGDKIVQIAALRLLGGKRIPGEEFESLVNPERPIPASAIEVHHVTNEMVADAPTIATVGRRFHAFAQDAVLVAHNAPFDLEFLRLNEAEIGARFDHPVLDTVLLSAVVFGQSETHTLDALTERLGIVIPPEARHTAMGDTIATAAALEMMIPMLEGQGYRTFGEVITAVRKHGRLLRDANSPQNVPPERQKSRA</sequence>
<keyword evidence="9" id="KW-1185">Reference proteome</keyword>
<evidence type="ECO:0000256" key="3">
    <source>
        <dbReference type="ARBA" id="ARBA00026073"/>
    </source>
</evidence>
<dbReference type="InterPro" id="IPR013656">
    <property type="entry name" value="PAS_4"/>
</dbReference>
<dbReference type="RefSeq" id="WP_245837817.1">
    <property type="nucleotide sequence ID" value="NZ_FZOY01000002.1"/>
</dbReference>
<dbReference type="GO" id="GO:0005829">
    <property type="term" value="C:cytosol"/>
    <property type="evidence" value="ECO:0007669"/>
    <property type="project" value="TreeGrafter"/>
</dbReference>
<dbReference type="InterPro" id="IPR036397">
    <property type="entry name" value="RNaseH_sf"/>
</dbReference>
<dbReference type="EC" id="2.7.7.7" evidence="1"/>
<comment type="subunit">
    <text evidence="3">DNA polymerase III contains a core (composed of alpha, epsilon and theta chains) that associates with a tau subunit. This core dimerizes to form the POLIII' complex. PolIII' associates with the gamma complex (composed of gamma, delta, delta', psi and chi chains) and with the beta chain to form the complete DNA polymerase III complex.</text>
</comment>
<evidence type="ECO:0000313" key="9">
    <source>
        <dbReference type="Proteomes" id="UP000198426"/>
    </source>
</evidence>
<dbReference type="SUPFAM" id="SSF55785">
    <property type="entry name" value="PYP-like sensor domain (PAS domain)"/>
    <property type="match status" value="1"/>
</dbReference>
<dbReference type="InterPro" id="IPR000014">
    <property type="entry name" value="PAS"/>
</dbReference>
<dbReference type="AlphaFoldDB" id="A0A239FNL7"/>
<dbReference type="InterPro" id="IPR012337">
    <property type="entry name" value="RNaseH-like_sf"/>
</dbReference>
<evidence type="ECO:0000256" key="2">
    <source>
        <dbReference type="ARBA" id="ARBA00025483"/>
    </source>
</evidence>
<keyword evidence="5" id="KW-1133">Transmembrane helix</keyword>
<dbReference type="GO" id="GO:0045004">
    <property type="term" value="P:DNA replication proofreading"/>
    <property type="evidence" value="ECO:0007669"/>
    <property type="project" value="TreeGrafter"/>
</dbReference>
<dbReference type="PANTHER" id="PTHR30231:SF41">
    <property type="entry name" value="DNA POLYMERASE III SUBUNIT EPSILON"/>
    <property type="match status" value="1"/>
</dbReference>
<dbReference type="PANTHER" id="PTHR30231">
    <property type="entry name" value="DNA POLYMERASE III SUBUNIT EPSILON"/>
    <property type="match status" value="1"/>
</dbReference>
<evidence type="ECO:0000256" key="5">
    <source>
        <dbReference type="SAM" id="Phobius"/>
    </source>
</evidence>
<keyword evidence="5" id="KW-0472">Membrane</keyword>
<feature type="domain" description="PAS" evidence="6">
    <location>
        <begin position="144"/>
        <end position="210"/>
    </location>
</feature>
<dbReference type="GO" id="GO:0008408">
    <property type="term" value="F:3'-5' exonuclease activity"/>
    <property type="evidence" value="ECO:0007669"/>
    <property type="project" value="TreeGrafter"/>
</dbReference>
<evidence type="ECO:0000256" key="1">
    <source>
        <dbReference type="ARBA" id="ARBA00012417"/>
    </source>
</evidence>
<reference evidence="8 9" key="1">
    <citation type="submission" date="2017-06" db="EMBL/GenBank/DDBJ databases">
        <authorList>
            <person name="Kim H.J."/>
            <person name="Triplett B.A."/>
        </authorList>
    </citation>
    <scope>NUCLEOTIDE SEQUENCE [LARGE SCALE GENOMIC DNA]</scope>
    <source>
        <strain evidence="8 9">DSM 29339</strain>
    </source>
</reference>
<dbReference type="InterPro" id="IPR006054">
    <property type="entry name" value="DnaQ"/>
</dbReference>
<dbReference type="Pfam" id="PF00929">
    <property type="entry name" value="RNase_T"/>
    <property type="match status" value="1"/>
</dbReference>
<dbReference type="Gene3D" id="3.30.420.10">
    <property type="entry name" value="Ribonuclease H-like superfamily/Ribonuclease H"/>
    <property type="match status" value="1"/>
</dbReference>
<evidence type="ECO:0000259" key="6">
    <source>
        <dbReference type="SMART" id="SM00091"/>
    </source>
</evidence>
<dbReference type="SUPFAM" id="SSF53098">
    <property type="entry name" value="Ribonuclease H-like"/>
    <property type="match status" value="1"/>
</dbReference>
<name>A0A239FNL7_9RHOB</name>
<dbReference type="InterPro" id="IPR013520">
    <property type="entry name" value="Ribonucl_H"/>
</dbReference>
<dbReference type="Proteomes" id="UP000198426">
    <property type="component" value="Unassembled WGS sequence"/>
</dbReference>
<dbReference type="CDD" id="cd06127">
    <property type="entry name" value="DEDDh"/>
    <property type="match status" value="1"/>
</dbReference>
<protein>
    <recommendedName>
        <fullName evidence="1">DNA-directed DNA polymerase</fullName>
        <ecNumber evidence="1">2.7.7.7</ecNumber>
    </recommendedName>
</protein>
<gene>
    <name evidence="8" type="ORF">SAMN05421757_102765</name>
</gene>
<dbReference type="NCBIfam" id="TIGR00573">
    <property type="entry name" value="dnaq"/>
    <property type="match status" value="1"/>
</dbReference>
<dbReference type="EMBL" id="FZOY01000002">
    <property type="protein sequence ID" value="SNS58449.1"/>
    <property type="molecule type" value="Genomic_DNA"/>
</dbReference>
<feature type="transmembrane region" description="Helical" evidence="5">
    <location>
        <begin position="15"/>
        <end position="38"/>
    </location>
</feature>
<dbReference type="GO" id="GO:0003677">
    <property type="term" value="F:DNA binding"/>
    <property type="evidence" value="ECO:0007669"/>
    <property type="project" value="InterPro"/>
</dbReference>
<dbReference type="GO" id="GO:0003887">
    <property type="term" value="F:DNA-directed DNA polymerase activity"/>
    <property type="evidence" value="ECO:0007669"/>
    <property type="project" value="UniProtKB-EC"/>
</dbReference>
<dbReference type="SMART" id="SM00091">
    <property type="entry name" value="PAS"/>
    <property type="match status" value="1"/>
</dbReference>
<keyword evidence="5" id="KW-0812">Transmembrane</keyword>
<accession>A0A239FNL7</accession>
<dbReference type="Pfam" id="PF08448">
    <property type="entry name" value="PAS_4"/>
    <property type="match status" value="1"/>
</dbReference>
<comment type="catalytic activity">
    <reaction evidence="4">
        <text>DNA(n) + a 2'-deoxyribonucleoside 5'-triphosphate = DNA(n+1) + diphosphate</text>
        <dbReference type="Rhea" id="RHEA:22508"/>
        <dbReference type="Rhea" id="RHEA-COMP:17339"/>
        <dbReference type="Rhea" id="RHEA-COMP:17340"/>
        <dbReference type="ChEBI" id="CHEBI:33019"/>
        <dbReference type="ChEBI" id="CHEBI:61560"/>
        <dbReference type="ChEBI" id="CHEBI:173112"/>
        <dbReference type="EC" id="2.7.7.7"/>
    </reaction>
</comment>
<feature type="transmembrane region" description="Helical" evidence="5">
    <location>
        <begin position="50"/>
        <end position="72"/>
    </location>
</feature>
<organism evidence="8 9">
    <name type="scientific">Tropicimonas sediminicola</name>
    <dbReference type="NCBI Taxonomy" id="1031541"/>
    <lineage>
        <taxon>Bacteria</taxon>
        <taxon>Pseudomonadati</taxon>
        <taxon>Pseudomonadota</taxon>
        <taxon>Alphaproteobacteria</taxon>
        <taxon>Rhodobacterales</taxon>
        <taxon>Roseobacteraceae</taxon>
        <taxon>Tropicimonas</taxon>
    </lineage>
</organism>
<feature type="domain" description="Exonuclease" evidence="7">
    <location>
        <begin position="501"/>
        <end position="671"/>
    </location>
</feature>
<dbReference type="Gene3D" id="3.30.450.20">
    <property type="entry name" value="PAS domain"/>
    <property type="match status" value="1"/>
</dbReference>